<dbReference type="GO" id="GO:0043165">
    <property type="term" value="P:Gram-negative-bacterium-type cell outer membrane assembly"/>
    <property type="evidence" value="ECO:0007669"/>
    <property type="project" value="UniProtKB-UniRule"/>
</dbReference>
<feature type="domain" description="Outer membrane lipoprotein BamD-like" evidence="7">
    <location>
        <begin position="47"/>
        <end position="248"/>
    </location>
</feature>
<evidence type="ECO:0000256" key="5">
    <source>
        <dbReference type="ARBA" id="ARBA00023288"/>
    </source>
</evidence>
<dbReference type="Proteomes" id="UP000236724">
    <property type="component" value="Unassembled WGS sequence"/>
</dbReference>
<keyword evidence="4 6" id="KW-0998">Cell outer membrane</keyword>
<comment type="subcellular location">
    <subcellularLocation>
        <location evidence="6">Cell outer membrane</location>
    </subcellularLocation>
</comment>
<dbReference type="RefSeq" id="WP_286019298.1">
    <property type="nucleotide sequence ID" value="NZ_FMSV02000440.1"/>
</dbReference>
<comment type="function">
    <text evidence="6">Part of the outer membrane protein assembly complex, which is involved in assembly and insertion of beta-barrel proteins into the outer membrane.</text>
</comment>
<dbReference type="Gene3D" id="1.25.40.10">
    <property type="entry name" value="Tetratricopeptide repeat domain"/>
    <property type="match status" value="1"/>
</dbReference>
<evidence type="ECO:0000256" key="1">
    <source>
        <dbReference type="ARBA" id="ARBA00022729"/>
    </source>
</evidence>
<feature type="chain" id="PRO_5015014093" description="Outer membrane protein assembly factor BamD" evidence="6">
    <location>
        <begin position="33"/>
        <end position="279"/>
    </location>
</feature>
<keyword evidence="9" id="KW-1185">Reference proteome</keyword>
<keyword evidence="5" id="KW-0449">Lipoprotein</keyword>
<accession>A0A1H6FAK8</accession>
<sequence length="279" mass="32191" precursor="true">MQIVMQTPKQSFGKLMRLAVMGALMSMLFACASVDSIKDETRGWSVQQLKQAAQTALAGGDYEHAIRYYEILESRYPLGKFAQQAQLDMIYAYYKSEEPESAVIAAERFIKLYPRHPHVDYAYYIKGLADFNQNFDLLQRYLPIDNSERDQAASLRSFRSLSELLRKYPDSEYADDTRQRLVYLRNNLAAYELHVADYYMRRQAYLAAAQRAQYVVQHYDRTIVVPDALVIMVSAYKEMAYLDLAKTALQVLRHNYPNHVQLNQLAEGLDEPISKTPPA</sequence>
<dbReference type="HAMAP" id="MF_00922">
    <property type="entry name" value="OM_assembly_BamD"/>
    <property type="match status" value="1"/>
</dbReference>
<dbReference type="Pfam" id="PF13525">
    <property type="entry name" value="YfiO"/>
    <property type="match status" value="1"/>
</dbReference>
<dbReference type="NCBIfam" id="TIGR03302">
    <property type="entry name" value="OM_YfiO"/>
    <property type="match status" value="1"/>
</dbReference>
<dbReference type="EMBL" id="FMSV02000440">
    <property type="protein sequence ID" value="SEH06176.1"/>
    <property type="molecule type" value="Genomic_DNA"/>
</dbReference>
<keyword evidence="1 6" id="KW-0732">Signal</keyword>
<comment type="subunit">
    <text evidence="6">Part of the Bam complex.</text>
</comment>
<evidence type="ECO:0000256" key="3">
    <source>
        <dbReference type="ARBA" id="ARBA00023139"/>
    </source>
</evidence>
<dbReference type="InterPro" id="IPR011990">
    <property type="entry name" value="TPR-like_helical_dom_sf"/>
</dbReference>
<dbReference type="SUPFAM" id="SSF48452">
    <property type="entry name" value="TPR-like"/>
    <property type="match status" value="1"/>
</dbReference>
<comment type="similarity">
    <text evidence="6">Belongs to the BamD family.</text>
</comment>
<reference evidence="8 9" key="1">
    <citation type="submission" date="2016-10" db="EMBL/GenBank/DDBJ databases">
        <authorList>
            <person name="de Groot N.N."/>
        </authorList>
    </citation>
    <scope>NUCLEOTIDE SEQUENCE [LARGE SCALE GENOMIC DNA]</scope>
    <source>
        <strain evidence="8">MBHS1</strain>
    </source>
</reference>
<evidence type="ECO:0000256" key="2">
    <source>
        <dbReference type="ARBA" id="ARBA00023136"/>
    </source>
</evidence>
<proteinExistence type="inferred from homology"/>
<evidence type="ECO:0000259" key="7">
    <source>
        <dbReference type="Pfam" id="PF13525"/>
    </source>
</evidence>
<dbReference type="CDD" id="cd15830">
    <property type="entry name" value="BamD"/>
    <property type="match status" value="1"/>
</dbReference>
<evidence type="ECO:0000313" key="8">
    <source>
        <dbReference type="EMBL" id="SEH06176.1"/>
    </source>
</evidence>
<dbReference type="GO" id="GO:1990063">
    <property type="term" value="C:Bam protein complex"/>
    <property type="evidence" value="ECO:0007669"/>
    <property type="project" value="TreeGrafter"/>
</dbReference>
<dbReference type="GO" id="GO:0051205">
    <property type="term" value="P:protein insertion into membrane"/>
    <property type="evidence" value="ECO:0007669"/>
    <property type="project" value="UniProtKB-UniRule"/>
</dbReference>
<keyword evidence="3" id="KW-0564">Palmitate</keyword>
<gene>
    <name evidence="6 8" type="primary">bamD</name>
    <name evidence="8" type="ORF">MBHS_02031</name>
</gene>
<evidence type="ECO:0000256" key="4">
    <source>
        <dbReference type="ARBA" id="ARBA00023237"/>
    </source>
</evidence>
<dbReference type="InterPro" id="IPR017689">
    <property type="entry name" value="BamD"/>
</dbReference>
<organism evidence="8 9">
    <name type="scientific">Candidatus Venteria ishoeyi</name>
    <dbReference type="NCBI Taxonomy" id="1899563"/>
    <lineage>
        <taxon>Bacteria</taxon>
        <taxon>Pseudomonadati</taxon>
        <taxon>Pseudomonadota</taxon>
        <taxon>Gammaproteobacteria</taxon>
        <taxon>Thiotrichales</taxon>
        <taxon>Thiotrichaceae</taxon>
        <taxon>Venteria</taxon>
    </lineage>
</organism>
<dbReference type="PANTHER" id="PTHR37423:SF1">
    <property type="entry name" value="OUTER MEMBRANE PROTEIN ASSEMBLY FACTOR BAMD"/>
    <property type="match status" value="1"/>
</dbReference>
<dbReference type="AlphaFoldDB" id="A0A1H6FAK8"/>
<name>A0A1H6FAK8_9GAMM</name>
<protein>
    <recommendedName>
        <fullName evidence="6">Outer membrane protein assembly factor BamD</fullName>
    </recommendedName>
</protein>
<feature type="signal peptide" evidence="6">
    <location>
        <begin position="1"/>
        <end position="32"/>
    </location>
</feature>
<dbReference type="InterPro" id="IPR039565">
    <property type="entry name" value="BamD-like"/>
</dbReference>
<keyword evidence="2 6" id="KW-0472">Membrane</keyword>
<evidence type="ECO:0000313" key="9">
    <source>
        <dbReference type="Proteomes" id="UP000236724"/>
    </source>
</evidence>
<dbReference type="PANTHER" id="PTHR37423">
    <property type="entry name" value="SOLUBLE LYTIC MUREIN TRANSGLYCOSYLASE-RELATED"/>
    <property type="match status" value="1"/>
</dbReference>
<evidence type="ECO:0000256" key="6">
    <source>
        <dbReference type="HAMAP-Rule" id="MF_00922"/>
    </source>
</evidence>